<feature type="compositionally biased region" description="Basic and acidic residues" evidence="1">
    <location>
        <begin position="136"/>
        <end position="159"/>
    </location>
</feature>
<sequence length="180" mass="19931">MADWRAVQAGLGRGFERGFATGGKLGGIGSAIKKVANRLKSQRETGEALETLGQTEEIKQKIKAKYTPTPAYKPTTREEALEFERAKVGITRQPQAIVDPEGQVIGERPFGSVFQPKEDPFQKYFFGEGEEPTLPTDRKSFLKTPEGDRISVVHPDGRRGNIPKSQLQEALQAGFKRTSR</sequence>
<evidence type="ECO:0000256" key="1">
    <source>
        <dbReference type="SAM" id="MobiDB-lite"/>
    </source>
</evidence>
<feature type="region of interest" description="Disordered" evidence="1">
    <location>
        <begin position="126"/>
        <end position="180"/>
    </location>
</feature>
<dbReference type="AlphaFoldDB" id="A0A0F9SA94"/>
<organism evidence="2">
    <name type="scientific">marine sediment metagenome</name>
    <dbReference type="NCBI Taxonomy" id="412755"/>
    <lineage>
        <taxon>unclassified sequences</taxon>
        <taxon>metagenomes</taxon>
        <taxon>ecological metagenomes</taxon>
    </lineage>
</organism>
<dbReference type="EMBL" id="LAZR01000734">
    <property type="protein sequence ID" value="KKN59222.1"/>
    <property type="molecule type" value="Genomic_DNA"/>
</dbReference>
<proteinExistence type="predicted"/>
<evidence type="ECO:0000313" key="2">
    <source>
        <dbReference type="EMBL" id="KKN59222.1"/>
    </source>
</evidence>
<accession>A0A0F9SA94</accession>
<name>A0A0F9SA94_9ZZZZ</name>
<comment type="caution">
    <text evidence="2">The sequence shown here is derived from an EMBL/GenBank/DDBJ whole genome shotgun (WGS) entry which is preliminary data.</text>
</comment>
<reference evidence="2" key="1">
    <citation type="journal article" date="2015" name="Nature">
        <title>Complex archaea that bridge the gap between prokaryotes and eukaryotes.</title>
        <authorList>
            <person name="Spang A."/>
            <person name="Saw J.H."/>
            <person name="Jorgensen S.L."/>
            <person name="Zaremba-Niedzwiedzka K."/>
            <person name="Martijn J."/>
            <person name="Lind A.E."/>
            <person name="van Eijk R."/>
            <person name="Schleper C."/>
            <person name="Guy L."/>
            <person name="Ettema T.J."/>
        </authorList>
    </citation>
    <scope>NUCLEOTIDE SEQUENCE</scope>
</reference>
<protein>
    <submittedName>
        <fullName evidence="2">Uncharacterized protein</fullName>
    </submittedName>
</protein>
<gene>
    <name evidence="2" type="ORF">LCGC14_0544490</name>
</gene>